<dbReference type="EMBL" id="JABJRC010000008">
    <property type="protein sequence ID" value="NOL44368.1"/>
    <property type="molecule type" value="Genomic_DNA"/>
</dbReference>
<gene>
    <name evidence="1" type="ORF">HNR71_007362</name>
    <name evidence="2" type="ORF">HPO96_29385</name>
</gene>
<evidence type="ECO:0000313" key="4">
    <source>
        <dbReference type="Proteomes" id="UP000553957"/>
    </source>
</evidence>
<dbReference type="Proteomes" id="UP000534306">
    <property type="component" value="Unassembled WGS sequence"/>
</dbReference>
<name>A0A7Y4L4X5_9ACTN</name>
<organism evidence="2 3">
    <name type="scientific">Kribbella sandramycini</name>
    <dbReference type="NCBI Taxonomy" id="60450"/>
    <lineage>
        <taxon>Bacteria</taxon>
        <taxon>Bacillati</taxon>
        <taxon>Actinomycetota</taxon>
        <taxon>Actinomycetes</taxon>
        <taxon>Propionibacteriales</taxon>
        <taxon>Kribbellaceae</taxon>
        <taxon>Kribbella</taxon>
    </lineage>
</organism>
<reference evidence="1 4" key="2">
    <citation type="submission" date="2020-08" db="EMBL/GenBank/DDBJ databases">
        <title>Sequencing the genomes of 1000 actinobacteria strains.</title>
        <authorList>
            <person name="Klenk H.-P."/>
        </authorList>
    </citation>
    <scope>NUCLEOTIDE SEQUENCE [LARGE SCALE GENOMIC DNA]</scope>
    <source>
        <strain evidence="1 4">DSM 15626</strain>
    </source>
</reference>
<comment type="caution">
    <text evidence="2">The sequence shown here is derived from an EMBL/GenBank/DDBJ whole genome shotgun (WGS) entry which is preliminary data.</text>
</comment>
<accession>A0A7Y4L4X5</accession>
<dbReference type="Proteomes" id="UP000553957">
    <property type="component" value="Unassembled WGS sequence"/>
</dbReference>
<proteinExistence type="predicted"/>
<dbReference type="RefSeq" id="WP_171677608.1">
    <property type="nucleotide sequence ID" value="NZ_BAAAGT010000009.1"/>
</dbReference>
<sequence length="235" mass="26217">MIENQIMKHSRSLEGGLWFRTVCAACNGLAGRYDNDYGSFAEEIHKRQMPGGLVLPKRNGVPSVKVVPGRVARSVLHAMVALAPSFRRIHPTFVAALQEDLPELRLPEGLELRIASTTDDFCRISSGFAMHRVLTKRVDHFPLAEVFFRPLAWALTGPAIGDTQRLLDVEGWGDATDWITCSPQASAVDLRDVIESIPIVRHPMRGRRDEWVELLGPESYLLEGFVPRGQVPKVN</sequence>
<evidence type="ECO:0000313" key="2">
    <source>
        <dbReference type="EMBL" id="NOL44368.1"/>
    </source>
</evidence>
<dbReference type="EMBL" id="JACHKF010000001">
    <property type="protein sequence ID" value="MBB6571725.1"/>
    <property type="molecule type" value="Genomic_DNA"/>
</dbReference>
<evidence type="ECO:0000313" key="3">
    <source>
        <dbReference type="Proteomes" id="UP000534306"/>
    </source>
</evidence>
<protein>
    <submittedName>
        <fullName evidence="2">Uncharacterized protein</fullName>
    </submittedName>
</protein>
<reference evidence="2 3" key="1">
    <citation type="submission" date="2020-05" db="EMBL/GenBank/DDBJ databases">
        <title>Genome sequence of Kribbella sandramycini ATCC 39419.</title>
        <authorList>
            <person name="Maclea K.S."/>
            <person name="Fair J.L."/>
        </authorList>
    </citation>
    <scope>NUCLEOTIDE SEQUENCE [LARGE SCALE GENOMIC DNA]</scope>
    <source>
        <strain evidence="2 3">ATCC 39419</strain>
    </source>
</reference>
<evidence type="ECO:0000313" key="1">
    <source>
        <dbReference type="EMBL" id="MBB6571725.1"/>
    </source>
</evidence>
<dbReference type="AlphaFoldDB" id="A0A7Y4L4X5"/>
<keyword evidence="3" id="KW-1185">Reference proteome</keyword>